<dbReference type="InterPro" id="IPR010945">
    <property type="entry name" value="Malate_DH_type2"/>
</dbReference>
<dbReference type="PANTHER" id="PTHR23382">
    <property type="entry name" value="MALATE DEHYDROGENASE"/>
    <property type="match status" value="1"/>
</dbReference>
<dbReference type="SUPFAM" id="SSF56327">
    <property type="entry name" value="LDH C-terminal domain-like"/>
    <property type="match status" value="1"/>
</dbReference>
<feature type="domain" description="Lactate/malate dehydrogenase C-terminal" evidence="8">
    <location>
        <begin position="157"/>
        <end position="320"/>
    </location>
</feature>
<evidence type="ECO:0000256" key="1">
    <source>
        <dbReference type="ARBA" id="ARBA00009613"/>
    </source>
</evidence>
<dbReference type="Gene3D" id="3.40.50.720">
    <property type="entry name" value="NAD(P)-binding Rossmann-like Domain"/>
    <property type="match status" value="1"/>
</dbReference>
<dbReference type="GO" id="GO:0030060">
    <property type="term" value="F:L-malate dehydrogenase (NAD+) activity"/>
    <property type="evidence" value="ECO:0007669"/>
    <property type="project" value="UniProtKB-EC"/>
</dbReference>
<evidence type="ECO:0000313" key="9">
    <source>
        <dbReference type="EMBL" id="MFI0793528.1"/>
    </source>
</evidence>
<comment type="function">
    <text evidence="5">Catalyzes the reversible oxidation of malate to oxaloacetate.</text>
</comment>
<dbReference type="CDD" id="cd01338">
    <property type="entry name" value="MDH_chloroplast-like"/>
    <property type="match status" value="1"/>
</dbReference>
<evidence type="ECO:0000259" key="8">
    <source>
        <dbReference type="Pfam" id="PF02866"/>
    </source>
</evidence>
<dbReference type="PROSITE" id="PS00068">
    <property type="entry name" value="MDH"/>
    <property type="match status" value="1"/>
</dbReference>
<accession>A0ABW7SIM8</accession>
<feature type="binding site" evidence="5">
    <location>
        <position position="113"/>
    </location>
    <ligand>
        <name>NAD(+)</name>
        <dbReference type="ChEBI" id="CHEBI:57540"/>
    </ligand>
</feature>
<dbReference type="InterPro" id="IPR022383">
    <property type="entry name" value="Lactate/malate_DH_C"/>
</dbReference>
<keyword evidence="5 6" id="KW-0816">Tricarboxylic acid cycle</keyword>
<dbReference type="RefSeq" id="WP_161690679.1">
    <property type="nucleotide sequence ID" value="NZ_JAAALO010000007.1"/>
</dbReference>
<dbReference type="Gene3D" id="3.90.110.10">
    <property type="entry name" value="Lactate dehydrogenase/glycoside hydrolase, family 4, C-terminal"/>
    <property type="match status" value="1"/>
</dbReference>
<feature type="binding site" evidence="5">
    <location>
        <position position="106"/>
    </location>
    <ligand>
        <name>NAD(+)</name>
        <dbReference type="ChEBI" id="CHEBI:57540"/>
    </ligand>
</feature>
<dbReference type="InterPro" id="IPR015955">
    <property type="entry name" value="Lactate_DH/Glyco_Ohase_4_C"/>
</dbReference>
<evidence type="ECO:0000259" key="7">
    <source>
        <dbReference type="Pfam" id="PF00056"/>
    </source>
</evidence>
<evidence type="ECO:0000313" key="10">
    <source>
        <dbReference type="Proteomes" id="UP001611075"/>
    </source>
</evidence>
<dbReference type="InterPro" id="IPR001557">
    <property type="entry name" value="L-lactate/malate_DH"/>
</dbReference>
<dbReference type="EMBL" id="JBIRPU010000006">
    <property type="protein sequence ID" value="MFI0793528.1"/>
    <property type="molecule type" value="Genomic_DNA"/>
</dbReference>
<evidence type="ECO:0000256" key="2">
    <source>
        <dbReference type="ARBA" id="ARBA00012995"/>
    </source>
</evidence>
<keyword evidence="5 6" id="KW-0520">NAD</keyword>
<proteinExistence type="inferred from homology"/>
<dbReference type="InterPro" id="IPR001252">
    <property type="entry name" value="Malate_DH_AS"/>
</dbReference>
<feature type="binding site" evidence="5">
    <location>
        <position position="163"/>
    </location>
    <ligand>
        <name>substrate</name>
    </ligand>
</feature>
<dbReference type="NCBIfam" id="NF003916">
    <property type="entry name" value="PRK05442.1"/>
    <property type="match status" value="1"/>
</dbReference>
<feature type="binding site" evidence="5">
    <location>
        <position position="93"/>
    </location>
    <ligand>
        <name>substrate</name>
    </ligand>
</feature>
<comment type="catalytic activity">
    <reaction evidence="4 5 6">
        <text>(S)-malate + NAD(+) = oxaloacetate + NADH + H(+)</text>
        <dbReference type="Rhea" id="RHEA:21432"/>
        <dbReference type="ChEBI" id="CHEBI:15378"/>
        <dbReference type="ChEBI" id="CHEBI:15589"/>
        <dbReference type="ChEBI" id="CHEBI:16452"/>
        <dbReference type="ChEBI" id="CHEBI:57540"/>
        <dbReference type="ChEBI" id="CHEBI:57945"/>
        <dbReference type="EC" id="1.1.1.37"/>
    </reaction>
</comment>
<name>A0ABW7SIM8_9ACTN</name>
<feature type="domain" description="Lactate/malate dehydrogenase N-terminal" evidence="7">
    <location>
        <begin position="8"/>
        <end position="146"/>
    </location>
</feature>
<keyword evidence="10" id="KW-1185">Reference proteome</keyword>
<evidence type="ECO:0000256" key="4">
    <source>
        <dbReference type="ARBA" id="ARBA00048313"/>
    </source>
</evidence>
<feature type="binding site" evidence="5">
    <location>
        <position position="99"/>
    </location>
    <ligand>
        <name>substrate</name>
    </ligand>
</feature>
<feature type="active site" description="Proton acceptor" evidence="5">
    <location>
        <position position="188"/>
    </location>
</feature>
<feature type="binding site" evidence="5">
    <location>
        <begin position="12"/>
        <end position="18"/>
    </location>
    <ligand>
        <name>NAD(+)</name>
        <dbReference type="ChEBI" id="CHEBI:57540"/>
    </ligand>
</feature>
<dbReference type="PIRSF" id="PIRSF000102">
    <property type="entry name" value="Lac_mal_DH"/>
    <property type="match status" value="1"/>
</dbReference>
<dbReference type="InterPro" id="IPR036291">
    <property type="entry name" value="NAD(P)-bd_dom_sf"/>
</dbReference>
<organism evidence="9 10">
    <name type="scientific">Micromonospora rubida</name>
    <dbReference type="NCBI Taxonomy" id="2697657"/>
    <lineage>
        <taxon>Bacteria</taxon>
        <taxon>Bacillati</taxon>
        <taxon>Actinomycetota</taxon>
        <taxon>Actinomycetes</taxon>
        <taxon>Micromonosporales</taxon>
        <taxon>Micromonosporaceae</taxon>
        <taxon>Micromonospora</taxon>
    </lineage>
</organism>
<comment type="caution">
    <text evidence="9">The sequence shown here is derived from an EMBL/GenBank/DDBJ whole genome shotgun (WGS) entry which is preliminary data.</text>
</comment>
<dbReference type="SUPFAM" id="SSF51735">
    <property type="entry name" value="NAD(P)-binding Rossmann-fold domains"/>
    <property type="match status" value="1"/>
</dbReference>
<dbReference type="HAMAP" id="MF_01517">
    <property type="entry name" value="Malate_dehydrog_2"/>
    <property type="match status" value="1"/>
</dbReference>
<keyword evidence="3 5" id="KW-0560">Oxidoreductase</keyword>
<dbReference type="Pfam" id="PF00056">
    <property type="entry name" value="Ldh_1_N"/>
    <property type="match status" value="1"/>
</dbReference>
<dbReference type="Pfam" id="PF02866">
    <property type="entry name" value="Ldh_1_C"/>
    <property type="match status" value="1"/>
</dbReference>
<feature type="binding site" evidence="5">
    <location>
        <begin position="130"/>
        <end position="132"/>
    </location>
    <ligand>
        <name>NAD(+)</name>
        <dbReference type="ChEBI" id="CHEBI:57540"/>
    </ligand>
</feature>
<reference evidence="9 10" key="1">
    <citation type="submission" date="2024-10" db="EMBL/GenBank/DDBJ databases">
        <title>The Natural Products Discovery Center: Release of the First 8490 Sequenced Strains for Exploring Actinobacteria Biosynthetic Diversity.</title>
        <authorList>
            <person name="Kalkreuter E."/>
            <person name="Kautsar S.A."/>
            <person name="Yang D."/>
            <person name="Bader C.D."/>
            <person name="Teijaro C.N."/>
            <person name="Fluegel L."/>
            <person name="Davis C.M."/>
            <person name="Simpson J.R."/>
            <person name="Lauterbach L."/>
            <person name="Steele A.D."/>
            <person name="Gui C."/>
            <person name="Meng S."/>
            <person name="Li G."/>
            <person name="Viehrig K."/>
            <person name="Ye F."/>
            <person name="Su P."/>
            <person name="Kiefer A.F."/>
            <person name="Nichols A."/>
            <person name="Cepeda A.J."/>
            <person name="Yan W."/>
            <person name="Fan B."/>
            <person name="Jiang Y."/>
            <person name="Adhikari A."/>
            <person name="Zheng C.-J."/>
            <person name="Schuster L."/>
            <person name="Cowan T.M."/>
            <person name="Smanski M.J."/>
            <person name="Chevrette M.G."/>
            <person name="De Carvalho L.P.S."/>
            <person name="Shen B."/>
        </authorList>
    </citation>
    <scope>NUCLEOTIDE SEQUENCE [LARGE SCALE GENOMIC DNA]</scope>
    <source>
        <strain evidence="9 10">NPDC021253</strain>
    </source>
</reference>
<feature type="binding site" evidence="5">
    <location>
        <position position="132"/>
    </location>
    <ligand>
        <name>substrate</name>
    </ligand>
</feature>
<dbReference type="InterPro" id="IPR001236">
    <property type="entry name" value="Lactate/malate_DH_N"/>
</dbReference>
<evidence type="ECO:0000256" key="5">
    <source>
        <dbReference type="HAMAP-Rule" id="MF_01517"/>
    </source>
</evidence>
<sequence>MAQTPLTVTVTGAAGQIGYALLFRIASGQLLGGGRRVKLRLLEIPAAVRAAEGTALELDDCAFPLLAGVDVFDDPKQAFEGANVALLVGARPRTKGMERGDLLAANGGIFKPQGEAINAGAAPDIKVLVVGNPANTNALIAQAHAPDVPADRFTAMTRLDHNRAIAQLARKLQVTVGQVKKLTIWGNHSATQYPDVFHAEVDGRPAAELIGDRSWLADEFIPRVAKRGAEIIEVRGASSAASAASAAIDHVHDWINGTPEGDWTSAAIVSDGSYGVPAGLISSFPVVARDGRFEIVQGLDVDEFSRQRIDASVAELQEERTAVQGLGLL</sequence>
<protein>
    <recommendedName>
        <fullName evidence="2 5">Malate dehydrogenase</fullName>
        <ecNumber evidence="2 5">1.1.1.37</ecNumber>
    </recommendedName>
</protein>
<comment type="similarity">
    <text evidence="1 5">Belongs to the LDH/MDH superfamily. MDH type 2 family.</text>
</comment>
<dbReference type="NCBIfam" id="TIGR01759">
    <property type="entry name" value="MalateDH-SF1"/>
    <property type="match status" value="1"/>
</dbReference>
<gene>
    <name evidence="5" type="primary">mdh</name>
    <name evidence="9" type="ORF">ACH4OY_12670</name>
</gene>
<evidence type="ECO:0000256" key="3">
    <source>
        <dbReference type="ARBA" id="ARBA00023002"/>
    </source>
</evidence>
<evidence type="ECO:0000256" key="6">
    <source>
        <dbReference type="RuleBase" id="RU000422"/>
    </source>
</evidence>
<dbReference type="Proteomes" id="UP001611075">
    <property type="component" value="Unassembled WGS sequence"/>
</dbReference>
<dbReference type="EC" id="1.1.1.37" evidence="2 5"/>